<keyword evidence="2 7" id="KW-0812">Transmembrane</keyword>
<keyword evidence="9" id="KW-1185">Reference proteome</keyword>
<dbReference type="GO" id="GO:0071555">
    <property type="term" value="P:cell wall organization"/>
    <property type="evidence" value="ECO:0007669"/>
    <property type="project" value="UniProtKB-KW"/>
</dbReference>
<evidence type="ECO:0000313" key="8">
    <source>
        <dbReference type="EMBL" id="ARJ69764.1"/>
    </source>
</evidence>
<keyword evidence="6 7" id="KW-0961">Cell wall biogenesis/degradation</keyword>
<protein>
    <recommendedName>
        <fullName evidence="7">Endolytic murein transglycosylase</fullName>
        <ecNumber evidence="7">4.2.2.29</ecNumber>
    </recommendedName>
    <alternativeName>
        <fullName evidence="7">Peptidoglycan lytic transglycosylase</fullName>
    </alternativeName>
    <alternativeName>
        <fullName evidence="7">Peptidoglycan polymerization terminase</fullName>
    </alternativeName>
</protein>
<evidence type="ECO:0000313" key="9">
    <source>
        <dbReference type="Proteomes" id="UP000193017"/>
    </source>
</evidence>
<dbReference type="Pfam" id="PF02618">
    <property type="entry name" value="YceG"/>
    <property type="match status" value="1"/>
</dbReference>
<keyword evidence="5 7" id="KW-0456">Lyase</keyword>
<feature type="site" description="Important for catalytic activity" evidence="7">
    <location>
        <position position="260"/>
    </location>
</feature>
<evidence type="ECO:0000256" key="7">
    <source>
        <dbReference type="HAMAP-Rule" id="MF_02065"/>
    </source>
</evidence>
<evidence type="ECO:0000256" key="4">
    <source>
        <dbReference type="ARBA" id="ARBA00023136"/>
    </source>
</evidence>
<dbReference type="AlphaFoldDB" id="A0A1W6CY32"/>
<evidence type="ECO:0000256" key="3">
    <source>
        <dbReference type="ARBA" id="ARBA00022989"/>
    </source>
</evidence>
<dbReference type="STRING" id="1945662.B0A89_09160"/>
<keyword evidence="1 7" id="KW-1003">Cell membrane</keyword>
<dbReference type="EMBL" id="CP020612">
    <property type="protein sequence ID" value="ARJ69764.1"/>
    <property type="molecule type" value="Genomic_DNA"/>
</dbReference>
<dbReference type="CDD" id="cd08010">
    <property type="entry name" value="MltG_like"/>
    <property type="match status" value="1"/>
</dbReference>
<proteinExistence type="inferred from homology"/>
<reference evidence="8 9" key="1">
    <citation type="submission" date="2017-03" db="EMBL/GenBank/DDBJ databases">
        <title>Genome sequence of Paracoccus contaminans isolated from a water microcosm.</title>
        <authorList>
            <person name="Aurass P."/>
            <person name="Karste S."/>
            <person name="Trost E."/>
            <person name="Glaeser S.P."/>
            <person name="Kaempfer P."/>
            <person name="Flieger A."/>
        </authorList>
    </citation>
    <scope>NUCLEOTIDE SEQUENCE [LARGE SCALE GENOMIC DNA]</scope>
    <source>
        <strain evidence="9">RKI 16-01929T\LMG 29738T\CCM 8701T\CIP 111112T</strain>
    </source>
</reference>
<name>A0A1W6CY32_9RHOB</name>
<dbReference type="Proteomes" id="UP000193017">
    <property type="component" value="Chromosome"/>
</dbReference>
<dbReference type="Gene3D" id="3.30.160.60">
    <property type="entry name" value="Classic Zinc Finger"/>
    <property type="match status" value="1"/>
</dbReference>
<keyword evidence="3 7" id="KW-1133">Transmembrane helix</keyword>
<evidence type="ECO:0000256" key="2">
    <source>
        <dbReference type="ARBA" id="ARBA00022692"/>
    </source>
</evidence>
<comment type="similarity">
    <text evidence="7">Belongs to the transglycosylase MltG family.</text>
</comment>
<comment type="catalytic activity">
    <reaction evidence="7">
        <text>a peptidoglycan chain = a peptidoglycan chain with N-acetyl-1,6-anhydromuramyl-[peptide] at the reducing end + a peptidoglycan chain with N-acetylglucosamine at the non-reducing end.</text>
        <dbReference type="EC" id="4.2.2.29"/>
    </reaction>
</comment>
<comment type="function">
    <text evidence="7">Functions as a peptidoglycan terminase that cleaves nascent peptidoglycan strands endolytically to terminate their elongation.</text>
</comment>
<dbReference type="InterPro" id="IPR003770">
    <property type="entry name" value="MLTG-like"/>
</dbReference>
<evidence type="ECO:0000256" key="5">
    <source>
        <dbReference type="ARBA" id="ARBA00023239"/>
    </source>
</evidence>
<dbReference type="HAMAP" id="MF_02065">
    <property type="entry name" value="MltG"/>
    <property type="match status" value="1"/>
</dbReference>
<dbReference type="EC" id="4.2.2.29" evidence="7"/>
<keyword evidence="7" id="KW-0997">Cell inner membrane</keyword>
<dbReference type="GO" id="GO:0009252">
    <property type="term" value="P:peptidoglycan biosynthetic process"/>
    <property type="evidence" value="ECO:0007669"/>
    <property type="project" value="UniProtKB-UniRule"/>
</dbReference>
<dbReference type="Gene3D" id="3.30.1490.480">
    <property type="entry name" value="Endolytic murein transglycosylase"/>
    <property type="match status" value="1"/>
</dbReference>
<gene>
    <name evidence="7" type="primary">mltG</name>
    <name evidence="8" type="ORF">B0A89_09160</name>
</gene>
<evidence type="ECO:0000256" key="1">
    <source>
        <dbReference type="ARBA" id="ARBA00022475"/>
    </source>
</evidence>
<dbReference type="KEGG" id="pcon:B0A89_09160"/>
<accession>A0A1W6CY32</accession>
<dbReference type="PANTHER" id="PTHR30518:SF2">
    <property type="entry name" value="ENDOLYTIC MUREIN TRANSGLYCOSYLASE"/>
    <property type="match status" value="1"/>
</dbReference>
<dbReference type="NCBIfam" id="TIGR00247">
    <property type="entry name" value="endolytic transglycosylase MltG"/>
    <property type="match status" value="1"/>
</dbReference>
<evidence type="ECO:0000256" key="6">
    <source>
        <dbReference type="ARBA" id="ARBA00023316"/>
    </source>
</evidence>
<organism evidence="8 9">
    <name type="scientific">Paracoccus contaminans</name>
    <dbReference type="NCBI Taxonomy" id="1945662"/>
    <lineage>
        <taxon>Bacteria</taxon>
        <taxon>Pseudomonadati</taxon>
        <taxon>Pseudomonadota</taxon>
        <taxon>Alphaproteobacteria</taxon>
        <taxon>Rhodobacterales</taxon>
        <taxon>Paracoccaceae</taxon>
        <taxon>Paracoccus</taxon>
    </lineage>
</organism>
<dbReference type="PANTHER" id="PTHR30518">
    <property type="entry name" value="ENDOLYTIC MUREIN TRANSGLYCOSYLASE"/>
    <property type="match status" value="1"/>
</dbReference>
<sequence length="393" mass="42181">MMWRAIASNALTLLVVILVAVAVAVAWGRNQYAAPGPSAVAQCVEVPQNARLAEVSDQLLAQGVIRSPYILRTGADYAGKAGALKYGSYLVPPHASMKDIVDTITAGGPSTCGTEVVFRIGVRENAVVLRDLDAQSGRYEDRVKYNPAGEQPPEAIAQAQAKPGTRLRVVVAEGTTAWQVVEGIRQAAFLEGNPGPVPPEGSLAPDTYEVERGAQRRALVERMRDAQTAILSAAWEARPFGLPYRTPEEALIMASIVEKETGIAAERPTVAAVFVNRLREGMRLQTDPTVIYGVTGGKEILDRGLRRSELARRTPYNTYLVPGLPPTPIANPGKAAIQAALKPAESPYLYFVADGSGGHAFAATLAEHEANVARWREIERQRGEDAETPVQGD</sequence>
<keyword evidence="4 7" id="KW-0472">Membrane</keyword>
<dbReference type="GO" id="GO:0005886">
    <property type="term" value="C:plasma membrane"/>
    <property type="evidence" value="ECO:0007669"/>
    <property type="project" value="UniProtKB-UniRule"/>
</dbReference>
<dbReference type="GO" id="GO:0008932">
    <property type="term" value="F:lytic endotransglycosylase activity"/>
    <property type="evidence" value="ECO:0007669"/>
    <property type="project" value="UniProtKB-UniRule"/>
</dbReference>